<dbReference type="EMBL" id="ML220120">
    <property type="protein sequence ID" value="TGZ81289.1"/>
    <property type="molecule type" value="Genomic_DNA"/>
</dbReference>
<sequence length="119" mass="13558">MSTARLIKDDALARKERYRLADQARQTLTTSLSTLSTRLDRDLRDRITTIHANQASLDSQSRALKLQTKKLVKTTKAWSGMADAARGGLKEIGDVQNWAEMIEYELMLVEETLRIVHEE</sequence>
<evidence type="ECO:0000313" key="4">
    <source>
        <dbReference type="Proteomes" id="UP000298138"/>
    </source>
</evidence>
<dbReference type="AlphaFoldDB" id="A0A4S2MX75"/>
<keyword evidence="4" id="KW-1185">Reference proteome</keyword>
<accession>A0A4S2MX75</accession>
<dbReference type="STRING" id="341454.A0A4S2MX75"/>
<dbReference type="InterPro" id="IPR009395">
    <property type="entry name" value="BLOC1S1"/>
</dbReference>
<proteinExistence type="inferred from homology"/>
<dbReference type="Pfam" id="PF06320">
    <property type="entry name" value="GCN5L1"/>
    <property type="match status" value="1"/>
</dbReference>
<name>A0A4S2MX75_9PEZI</name>
<reference evidence="3 4" key="1">
    <citation type="submission" date="2019-04" db="EMBL/GenBank/DDBJ databases">
        <title>Comparative genomics and transcriptomics to analyze fruiting body development in filamentous ascomycetes.</title>
        <authorList>
            <consortium name="DOE Joint Genome Institute"/>
            <person name="Lutkenhaus R."/>
            <person name="Traeger S."/>
            <person name="Breuer J."/>
            <person name="Kuo A."/>
            <person name="Lipzen A."/>
            <person name="Pangilinan J."/>
            <person name="Dilworth D."/>
            <person name="Sandor L."/>
            <person name="Poggeler S."/>
            <person name="Barry K."/>
            <person name="Grigoriev I.V."/>
            <person name="Nowrousian M."/>
        </authorList>
    </citation>
    <scope>NUCLEOTIDE SEQUENCE [LARGE SCALE GENOMIC DNA]</scope>
    <source>
        <strain evidence="3 4">CBS 389.68</strain>
    </source>
</reference>
<dbReference type="PANTHER" id="PTHR13073">
    <property type="entry name" value="BLOC-1 COMPLEX SUBUNIT 1"/>
    <property type="match status" value="1"/>
</dbReference>
<comment type="similarity">
    <text evidence="1">Belongs to the BLOC1S1 family.</text>
</comment>
<evidence type="ECO:0000256" key="1">
    <source>
        <dbReference type="ARBA" id="ARBA00007133"/>
    </source>
</evidence>
<gene>
    <name evidence="3" type="ORF">EX30DRAFT_371636</name>
</gene>
<dbReference type="PANTHER" id="PTHR13073:SF0">
    <property type="entry name" value="BIOGENESIS OF LYSOSOME-RELATED ORGANELLES COMPLEX 1 SUBUNIT 1"/>
    <property type="match status" value="1"/>
</dbReference>
<dbReference type="InParanoid" id="A0A4S2MX75"/>
<evidence type="ECO:0000313" key="3">
    <source>
        <dbReference type="EMBL" id="TGZ81289.1"/>
    </source>
</evidence>
<dbReference type="GO" id="GO:0031083">
    <property type="term" value="C:BLOC-1 complex"/>
    <property type="evidence" value="ECO:0007669"/>
    <property type="project" value="InterPro"/>
</dbReference>
<protein>
    <recommendedName>
        <fullName evidence="2">Biogenesis of lysosome-related organelles complex 1 subunit 1</fullName>
    </recommendedName>
</protein>
<dbReference type="Proteomes" id="UP000298138">
    <property type="component" value="Unassembled WGS sequence"/>
</dbReference>
<dbReference type="OrthoDB" id="20018at2759"/>
<dbReference type="GO" id="GO:0016197">
    <property type="term" value="P:endosomal transport"/>
    <property type="evidence" value="ECO:0007669"/>
    <property type="project" value="TreeGrafter"/>
</dbReference>
<evidence type="ECO:0000256" key="2">
    <source>
        <dbReference type="ARBA" id="ARBA00019577"/>
    </source>
</evidence>
<organism evidence="3 4">
    <name type="scientific">Ascodesmis nigricans</name>
    <dbReference type="NCBI Taxonomy" id="341454"/>
    <lineage>
        <taxon>Eukaryota</taxon>
        <taxon>Fungi</taxon>
        <taxon>Dikarya</taxon>
        <taxon>Ascomycota</taxon>
        <taxon>Pezizomycotina</taxon>
        <taxon>Pezizomycetes</taxon>
        <taxon>Pezizales</taxon>
        <taxon>Ascodesmidaceae</taxon>
        <taxon>Ascodesmis</taxon>
    </lineage>
</organism>